<keyword evidence="3" id="KW-1185">Reference proteome</keyword>
<protein>
    <recommendedName>
        <fullName evidence="4">Periplasmic heavy metal sensor</fullName>
    </recommendedName>
</protein>
<dbReference type="RefSeq" id="WP_305004916.1">
    <property type="nucleotide sequence ID" value="NZ_JAUQSY010000002.1"/>
</dbReference>
<name>A0ABT9B5R0_9BACT</name>
<dbReference type="Proteomes" id="UP001176429">
    <property type="component" value="Unassembled WGS sequence"/>
</dbReference>
<evidence type="ECO:0000313" key="2">
    <source>
        <dbReference type="EMBL" id="MDO7873600.1"/>
    </source>
</evidence>
<feature type="compositionally biased region" description="Basic residues" evidence="1">
    <location>
        <begin position="30"/>
        <end position="39"/>
    </location>
</feature>
<evidence type="ECO:0000256" key="1">
    <source>
        <dbReference type="SAM" id="MobiDB-lite"/>
    </source>
</evidence>
<accession>A0ABT9B5R0</accession>
<organism evidence="2 3">
    <name type="scientific">Hymenobacter aranciens</name>
    <dbReference type="NCBI Taxonomy" id="3063996"/>
    <lineage>
        <taxon>Bacteria</taxon>
        <taxon>Pseudomonadati</taxon>
        <taxon>Bacteroidota</taxon>
        <taxon>Cytophagia</taxon>
        <taxon>Cytophagales</taxon>
        <taxon>Hymenobacteraceae</taxon>
        <taxon>Hymenobacter</taxon>
    </lineage>
</organism>
<gene>
    <name evidence="2" type="ORF">Q5H93_02565</name>
</gene>
<comment type="caution">
    <text evidence="2">The sequence shown here is derived from an EMBL/GenBank/DDBJ whole genome shotgun (WGS) entry which is preliminary data.</text>
</comment>
<evidence type="ECO:0000313" key="3">
    <source>
        <dbReference type="Proteomes" id="UP001176429"/>
    </source>
</evidence>
<dbReference type="EMBL" id="JAUQSY010000002">
    <property type="protein sequence ID" value="MDO7873600.1"/>
    <property type="molecule type" value="Genomic_DNA"/>
</dbReference>
<proteinExistence type="predicted"/>
<sequence>MPFRPTRQIQLLTILLCGTVLITQAEPIKPTRKKEKPRTHASPLVDNGAGMQRTREMENQLALFEHQFIKILPLNRDHLSQRSLLAQQYESDATMRATKLAQLDASYERAYRQVLTLRQAMLMEQARAEIAPDMNMGYFMMMHF</sequence>
<reference evidence="2" key="1">
    <citation type="submission" date="2023-07" db="EMBL/GenBank/DDBJ databases">
        <authorList>
            <person name="Kim M.K."/>
        </authorList>
    </citation>
    <scope>NUCLEOTIDE SEQUENCE</scope>
    <source>
        <strain evidence="2">ASUV-10-1</strain>
    </source>
</reference>
<evidence type="ECO:0008006" key="4">
    <source>
        <dbReference type="Google" id="ProtNLM"/>
    </source>
</evidence>
<feature type="region of interest" description="Disordered" evidence="1">
    <location>
        <begin position="28"/>
        <end position="51"/>
    </location>
</feature>